<protein>
    <submittedName>
        <fullName evidence="1">Uncharacterized protein</fullName>
    </submittedName>
</protein>
<dbReference type="OrthoDB" id="5860460at2759"/>
<dbReference type="EMBL" id="GL381356">
    <property type="protein sequence ID" value="EGT37221.1"/>
    <property type="molecule type" value="Genomic_DNA"/>
</dbReference>
<evidence type="ECO:0000313" key="1">
    <source>
        <dbReference type="EMBL" id="EGT37221.1"/>
    </source>
</evidence>
<reference evidence="2" key="1">
    <citation type="submission" date="2011-07" db="EMBL/GenBank/DDBJ databases">
        <authorList>
            <consortium name="Caenorhabditis brenneri Sequencing and Analysis Consortium"/>
            <person name="Wilson R.K."/>
        </authorList>
    </citation>
    <scope>NUCLEOTIDE SEQUENCE [LARGE SCALE GENOMIC DNA]</scope>
    <source>
        <strain evidence="2">PB2801</strain>
    </source>
</reference>
<proteinExistence type="predicted"/>
<keyword evidence="2" id="KW-1185">Reference proteome</keyword>
<sequence length="289" mass="33313">MPDSDESEMEEGEEEDQEIVSEIENNKQMFLDPDFVCDEGEGENIPIDFENFFCSWQIILPILSKCWSCLKNNMETSAEVVVKLRGVAIEKVCNLFKVLNSPFISKSRYHELVNKAVKPAIEKVYDNQRKLVLSEVKETMNVDGTNLAGDGQFDSRGFSAVVCRFTIMDISTKYVLDFEVSRKDRGGNSVIMEKTGHEKCFPRILDELQELTGLPNPIASFTTDRCVNLTESMKKYPTIHHYYDSWHYVRCIRKDIEEVFGLIGEFTRSYIFRKRKQNSFARLHAGLIP</sequence>
<dbReference type="InParanoid" id="G0PMF2"/>
<gene>
    <name evidence="1" type="ORF">CAEBREN_13508</name>
</gene>
<dbReference type="PANTHER" id="PTHR31751">
    <property type="entry name" value="SI:CH211-108C17.2-RELATED-RELATED"/>
    <property type="match status" value="1"/>
</dbReference>
<evidence type="ECO:0000313" key="2">
    <source>
        <dbReference type="Proteomes" id="UP000008068"/>
    </source>
</evidence>
<name>G0PMF2_CAEBE</name>
<organism evidence="2">
    <name type="scientific">Caenorhabditis brenneri</name>
    <name type="common">Nematode worm</name>
    <dbReference type="NCBI Taxonomy" id="135651"/>
    <lineage>
        <taxon>Eukaryota</taxon>
        <taxon>Metazoa</taxon>
        <taxon>Ecdysozoa</taxon>
        <taxon>Nematoda</taxon>
        <taxon>Chromadorea</taxon>
        <taxon>Rhabditida</taxon>
        <taxon>Rhabditina</taxon>
        <taxon>Rhabditomorpha</taxon>
        <taxon>Rhabditoidea</taxon>
        <taxon>Rhabditidae</taxon>
        <taxon>Peloderinae</taxon>
        <taxon>Caenorhabditis</taxon>
    </lineage>
</organism>
<dbReference type="PANTHER" id="PTHR31751:SF42">
    <property type="entry name" value="PROTEIN CBG10204"/>
    <property type="match status" value="1"/>
</dbReference>
<accession>G0PMF2</accession>
<dbReference type="Proteomes" id="UP000008068">
    <property type="component" value="Unassembled WGS sequence"/>
</dbReference>
<dbReference type="AlphaFoldDB" id="G0PMF2"/>
<dbReference type="HOGENOM" id="CLU_963863_0_0_1"/>